<feature type="domain" description="PepSY" evidence="1">
    <location>
        <begin position="45"/>
        <end position="101"/>
    </location>
</feature>
<dbReference type="PROSITE" id="PS51257">
    <property type="entry name" value="PROKAR_LIPOPROTEIN"/>
    <property type="match status" value="1"/>
</dbReference>
<gene>
    <name evidence="2" type="ORF">LA20249_05305</name>
</gene>
<organism evidence="2 3">
    <name type="scientific">Companilactobacillus alimentarius DSM 20249</name>
    <dbReference type="NCBI Taxonomy" id="1423720"/>
    <lineage>
        <taxon>Bacteria</taxon>
        <taxon>Bacillati</taxon>
        <taxon>Bacillota</taxon>
        <taxon>Bacilli</taxon>
        <taxon>Lactobacillales</taxon>
        <taxon>Lactobacillaceae</taxon>
        <taxon>Companilactobacillus</taxon>
    </lineage>
</organism>
<dbReference type="InterPro" id="IPR025711">
    <property type="entry name" value="PepSY"/>
</dbReference>
<name>A0A2K9HGG3_9LACO</name>
<dbReference type="Pfam" id="PF03413">
    <property type="entry name" value="PepSY"/>
    <property type="match status" value="2"/>
</dbReference>
<feature type="domain" description="PepSY" evidence="1">
    <location>
        <begin position="129"/>
        <end position="186"/>
    </location>
</feature>
<dbReference type="EMBL" id="CP018867">
    <property type="protein sequence ID" value="AUI71631.1"/>
    <property type="molecule type" value="Genomic_DNA"/>
</dbReference>
<proteinExistence type="predicted"/>
<dbReference type="Gene3D" id="3.10.450.40">
    <property type="match status" value="2"/>
</dbReference>
<dbReference type="AlphaFoldDB" id="A0A2K9HGG3"/>
<dbReference type="KEGG" id="lali:LA20249_05305"/>
<sequence length="189" mass="20893">MMKKRVIGFGVAIFISILLGGCSNKANNAESSSVKSSKTLISKTKVSANEAIKVYQKTYPDTSVTSLELEKSLRGPVYKVEGIDDQKEYQVNINAKNKKILQNSQEELDEDDQNESDRKADTLDLSNLISVKKAARIAEKKVKGGKSTEFSLDKDLGTTYWDVTVKKGSQEKNIKINANNGKVLQVEND</sequence>
<dbReference type="STRING" id="1423720.FC67_GL000928"/>
<keyword evidence="3" id="KW-1185">Reference proteome</keyword>
<reference evidence="2 3" key="1">
    <citation type="submission" date="2016-12" db="EMBL/GenBank/DDBJ databases">
        <title>The whole genome sequencing and assembly of Lactobacillus alimentarius DSM 20249T strain.</title>
        <authorList>
            <person name="Lee Y.-J."/>
            <person name="Yi H."/>
            <person name="Bahn Y.-S."/>
            <person name="Kim J.F."/>
            <person name="Lee D.-W."/>
        </authorList>
    </citation>
    <scope>NUCLEOTIDE SEQUENCE [LARGE SCALE GENOMIC DNA]</scope>
    <source>
        <strain evidence="2 3">DSM 20249</strain>
    </source>
</reference>
<dbReference type="Proteomes" id="UP000234653">
    <property type="component" value="Chromosome"/>
</dbReference>
<accession>A0A2K9HGG3</accession>
<evidence type="ECO:0000313" key="3">
    <source>
        <dbReference type="Proteomes" id="UP000234653"/>
    </source>
</evidence>
<evidence type="ECO:0000313" key="2">
    <source>
        <dbReference type="EMBL" id="AUI71631.1"/>
    </source>
</evidence>
<protein>
    <recommendedName>
        <fullName evidence="1">PepSY domain-containing protein</fullName>
    </recommendedName>
</protein>
<evidence type="ECO:0000259" key="1">
    <source>
        <dbReference type="Pfam" id="PF03413"/>
    </source>
</evidence>